<dbReference type="InterPro" id="IPR003783">
    <property type="entry name" value="Regulatory_RecX"/>
</dbReference>
<sequence length="149" mass="17267">MSEFDRNVIIDTITRMLARREHSVLEIEQKLRQKGVPESDFMPVVQEFVDNDIQSNLRYAEARTRAMASRGSGPVKIRGDLRQRGVDEADIERALDEADVDWYQLAFEVKCKKYGGALAQDYAQRMKQMQFLKYRGFAMVHIEYAVQGD</sequence>
<evidence type="ECO:0000259" key="8">
    <source>
        <dbReference type="Pfam" id="PF21982"/>
    </source>
</evidence>
<feature type="domain" description="RecX third three-helical" evidence="7">
    <location>
        <begin position="100"/>
        <end position="145"/>
    </location>
</feature>
<evidence type="ECO:0000259" key="7">
    <source>
        <dbReference type="Pfam" id="PF21981"/>
    </source>
</evidence>
<proteinExistence type="inferred from homology"/>
<dbReference type="GO" id="GO:0006282">
    <property type="term" value="P:regulation of DNA repair"/>
    <property type="evidence" value="ECO:0007669"/>
    <property type="project" value="UniProtKB-UniRule"/>
</dbReference>
<evidence type="ECO:0000313" key="9">
    <source>
        <dbReference type="EMBL" id="GGW73892.1"/>
    </source>
</evidence>
<dbReference type="PANTHER" id="PTHR33602:SF1">
    <property type="entry name" value="REGULATORY PROTEIN RECX FAMILY PROTEIN"/>
    <property type="match status" value="1"/>
</dbReference>
<dbReference type="InterPro" id="IPR036388">
    <property type="entry name" value="WH-like_DNA-bd_sf"/>
</dbReference>
<reference evidence="9" key="2">
    <citation type="submission" date="2020-09" db="EMBL/GenBank/DDBJ databases">
        <authorList>
            <person name="Sun Q."/>
            <person name="Kim S."/>
        </authorList>
    </citation>
    <scope>NUCLEOTIDE SEQUENCE</scope>
    <source>
        <strain evidence="9">KCTC 22164</strain>
    </source>
</reference>
<evidence type="ECO:0000256" key="2">
    <source>
        <dbReference type="ARBA" id="ARBA00009695"/>
    </source>
</evidence>
<comment type="subcellular location">
    <subcellularLocation>
        <location evidence="1 5">Cytoplasm</location>
    </subcellularLocation>
</comment>
<dbReference type="EMBL" id="BMXP01000001">
    <property type="protein sequence ID" value="GGW73892.1"/>
    <property type="molecule type" value="Genomic_DNA"/>
</dbReference>
<dbReference type="PANTHER" id="PTHR33602">
    <property type="entry name" value="REGULATORY PROTEIN RECX FAMILY PROTEIN"/>
    <property type="match status" value="1"/>
</dbReference>
<dbReference type="HAMAP" id="MF_01114">
    <property type="entry name" value="RecX"/>
    <property type="match status" value="1"/>
</dbReference>
<evidence type="ECO:0000256" key="3">
    <source>
        <dbReference type="ARBA" id="ARBA00018111"/>
    </source>
</evidence>
<evidence type="ECO:0000259" key="6">
    <source>
        <dbReference type="Pfam" id="PF02631"/>
    </source>
</evidence>
<protein>
    <recommendedName>
        <fullName evidence="3 5">Regulatory protein RecX</fullName>
    </recommendedName>
</protein>
<keyword evidence="4 5" id="KW-0963">Cytoplasm</keyword>
<dbReference type="InterPro" id="IPR053926">
    <property type="entry name" value="RecX_HTH_1st"/>
</dbReference>
<dbReference type="Pfam" id="PF21981">
    <property type="entry name" value="RecX_HTH3"/>
    <property type="match status" value="1"/>
</dbReference>
<dbReference type="Pfam" id="PF21982">
    <property type="entry name" value="RecX_HTH1"/>
    <property type="match status" value="1"/>
</dbReference>
<feature type="domain" description="RecX second three-helical" evidence="6">
    <location>
        <begin position="57"/>
        <end position="95"/>
    </location>
</feature>
<comment type="function">
    <text evidence="5">Modulates RecA activity.</text>
</comment>
<accession>A0A918JCN6</accession>
<dbReference type="Proteomes" id="UP000631300">
    <property type="component" value="Unassembled WGS sequence"/>
</dbReference>
<evidence type="ECO:0000256" key="5">
    <source>
        <dbReference type="HAMAP-Rule" id="MF_01114"/>
    </source>
</evidence>
<dbReference type="Pfam" id="PF02631">
    <property type="entry name" value="RecX_HTH2"/>
    <property type="match status" value="1"/>
</dbReference>
<evidence type="ECO:0000256" key="4">
    <source>
        <dbReference type="ARBA" id="ARBA00022490"/>
    </source>
</evidence>
<gene>
    <name evidence="5 9" type="primary">recX</name>
    <name evidence="9" type="ORF">GCM10007391_02010</name>
</gene>
<comment type="caution">
    <text evidence="9">The sequence shown here is derived from an EMBL/GenBank/DDBJ whole genome shotgun (WGS) entry which is preliminary data.</text>
</comment>
<reference evidence="9" key="1">
    <citation type="journal article" date="2014" name="Int. J. Syst. Evol. Microbiol.">
        <title>Complete genome sequence of Corynebacterium casei LMG S-19264T (=DSM 44701T), isolated from a smear-ripened cheese.</title>
        <authorList>
            <consortium name="US DOE Joint Genome Institute (JGI-PGF)"/>
            <person name="Walter F."/>
            <person name="Albersmeier A."/>
            <person name="Kalinowski J."/>
            <person name="Ruckert C."/>
        </authorList>
    </citation>
    <scope>NUCLEOTIDE SEQUENCE</scope>
    <source>
        <strain evidence="9">KCTC 22164</strain>
    </source>
</reference>
<dbReference type="GO" id="GO:0005737">
    <property type="term" value="C:cytoplasm"/>
    <property type="evidence" value="ECO:0007669"/>
    <property type="project" value="UniProtKB-SubCell"/>
</dbReference>
<organism evidence="9 10">
    <name type="scientific">Alteromonas halophila</name>
    <dbReference type="NCBI Taxonomy" id="516698"/>
    <lineage>
        <taxon>Bacteria</taxon>
        <taxon>Pseudomonadati</taxon>
        <taxon>Pseudomonadota</taxon>
        <taxon>Gammaproteobacteria</taxon>
        <taxon>Alteromonadales</taxon>
        <taxon>Alteromonadaceae</taxon>
        <taxon>Alteromonas/Salinimonas group</taxon>
        <taxon>Alteromonas</taxon>
    </lineage>
</organism>
<comment type="similarity">
    <text evidence="2 5">Belongs to the RecX family.</text>
</comment>
<feature type="domain" description="RecX first three-helical" evidence="8">
    <location>
        <begin position="15"/>
        <end position="41"/>
    </location>
</feature>
<name>A0A918JCN6_9ALTE</name>
<dbReference type="InterPro" id="IPR053924">
    <property type="entry name" value="RecX_HTH_2nd"/>
</dbReference>
<dbReference type="AlphaFoldDB" id="A0A918JCN6"/>
<dbReference type="Gene3D" id="1.10.10.10">
    <property type="entry name" value="Winged helix-like DNA-binding domain superfamily/Winged helix DNA-binding domain"/>
    <property type="match status" value="3"/>
</dbReference>
<keyword evidence="10" id="KW-1185">Reference proteome</keyword>
<dbReference type="RefSeq" id="WP_189403228.1">
    <property type="nucleotide sequence ID" value="NZ_BMXP01000001.1"/>
</dbReference>
<dbReference type="InterPro" id="IPR053925">
    <property type="entry name" value="RecX_HTH_3rd"/>
</dbReference>
<evidence type="ECO:0000256" key="1">
    <source>
        <dbReference type="ARBA" id="ARBA00004496"/>
    </source>
</evidence>
<evidence type="ECO:0000313" key="10">
    <source>
        <dbReference type="Proteomes" id="UP000631300"/>
    </source>
</evidence>